<feature type="region of interest" description="Disordered" evidence="1">
    <location>
        <begin position="50"/>
        <end position="70"/>
    </location>
</feature>
<dbReference type="GO" id="GO:0005886">
    <property type="term" value="C:plasma membrane"/>
    <property type="evidence" value="ECO:0007669"/>
    <property type="project" value="TreeGrafter"/>
</dbReference>
<dbReference type="EMBL" id="CAAALY010090387">
    <property type="protein sequence ID" value="VEL27853.1"/>
    <property type="molecule type" value="Genomic_DNA"/>
</dbReference>
<dbReference type="AlphaFoldDB" id="A0A448X4H9"/>
<dbReference type="Gene3D" id="4.10.70.10">
    <property type="entry name" value="Disintegrin domain"/>
    <property type="match status" value="1"/>
</dbReference>
<sequence>MQKFSPCSQRAIGISLESRAPLCFDSLAETQSGFCGNLRVDVGETCDVGGGGSKNDREIEVESGEPGDGDPCCSSHCQLRPGAQCSPLNHECCTKANSFLFFHLMTPVFPFLGNFYPFYYIQLILIVASKQEAGLSFDWLLQ</sequence>
<dbReference type="InterPro" id="IPR036436">
    <property type="entry name" value="Disintegrin_dom_sf"/>
</dbReference>
<gene>
    <name evidence="2" type="ORF">PXEA_LOCUS21293</name>
</gene>
<organism evidence="2 3">
    <name type="scientific">Protopolystoma xenopodis</name>
    <dbReference type="NCBI Taxonomy" id="117903"/>
    <lineage>
        <taxon>Eukaryota</taxon>
        <taxon>Metazoa</taxon>
        <taxon>Spiralia</taxon>
        <taxon>Lophotrochozoa</taxon>
        <taxon>Platyhelminthes</taxon>
        <taxon>Monogenea</taxon>
        <taxon>Polyopisthocotylea</taxon>
        <taxon>Polystomatidea</taxon>
        <taxon>Polystomatidae</taxon>
        <taxon>Protopolystoma</taxon>
    </lineage>
</organism>
<keyword evidence="3" id="KW-1185">Reference proteome</keyword>
<evidence type="ECO:0000313" key="2">
    <source>
        <dbReference type="EMBL" id="VEL27853.1"/>
    </source>
</evidence>
<accession>A0A448X4H9</accession>
<dbReference type="PANTHER" id="PTHR45702:SF6">
    <property type="entry name" value="DISINTEGRIN AND METALLOPROTEINASE DOMAIN-CONTAINING PROTEIN 17"/>
    <property type="match status" value="1"/>
</dbReference>
<reference evidence="2" key="1">
    <citation type="submission" date="2018-11" db="EMBL/GenBank/DDBJ databases">
        <authorList>
            <consortium name="Pathogen Informatics"/>
        </authorList>
    </citation>
    <scope>NUCLEOTIDE SEQUENCE</scope>
</reference>
<evidence type="ECO:0000313" key="3">
    <source>
        <dbReference type="Proteomes" id="UP000784294"/>
    </source>
</evidence>
<proteinExistence type="predicted"/>
<dbReference type="Proteomes" id="UP000784294">
    <property type="component" value="Unassembled WGS sequence"/>
</dbReference>
<dbReference type="GO" id="GO:0007219">
    <property type="term" value="P:Notch signaling pathway"/>
    <property type="evidence" value="ECO:0007669"/>
    <property type="project" value="TreeGrafter"/>
</dbReference>
<comment type="caution">
    <text evidence="2">The sequence shown here is derived from an EMBL/GenBank/DDBJ whole genome shotgun (WGS) entry which is preliminary data.</text>
</comment>
<name>A0A448X4H9_9PLAT</name>
<protein>
    <recommendedName>
        <fullName evidence="4">Disintegrin domain-containing protein</fullName>
    </recommendedName>
</protein>
<evidence type="ECO:0008006" key="4">
    <source>
        <dbReference type="Google" id="ProtNLM"/>
    </source>
</evidence>
<dbReference type="GO" id="GO:0006509">
    <property type="term" value="P:membrane protein ectodomain proteolysis"/>
    <property type="evidence" value="ECO:0007669"/>
    <property type="project" value="TreeGrafter"/>
</dbReference>
<evidence type="ECO:0000256" key="1">
    <source>
        <dbReference type="SAM" id="MobiDB-lite"/>
    </source>
</evidence>
<dbReference type="PANTHER" id="PTHR45702">
    <property type="entry name" value="ADAM10/ADAM17 METALLOPEPTIDASE FAMILY MEMBER"/>
    <property type="match status" value="1"/>
</dbReference>
<dbReference type="InterPro" id="IPR051489">
    <property type="entry name" value="ADAM_Metalloproteinase"/>
</dbReference>
<dbReference type="GO" id="GO:0004222">
    <property type="term" value="F:metalloendopeptidase activity"/>
    <property type="evidence" value="ECO:0007669"/>
    <property type="project" value="TreeGrafter"/>
</dbReference>
<dbReference type="OrthoDB" id="2131567at2759"/>